<evidence type="ECO:0000256" key="3">
    <source>
        <dbReference type="ARBA" id="ARBA00022605"/>
    </source>
</evidence>
<dbReference type="NCBIfam" id="NF004079">
    <property type="entry name" value="PRK05584.1"/>
    <property type="match status" value="1"/>
</dbReference>
<dbReference type="InterPro" id="IPR000845">
    <property type="entry name" value="Nucleoside_phosphorylase_d"/>
</dbReference>
<dbReference type="GO" id="GO:0008782">
    <property type="term" value="F:adenosylhomocysteine nucleosidase activity"/>
    <property type="evidence" value="ECO:0007669"/>
    <property type="project" value="UniProtKB-EC"/>
</dbReference>
<dbReference type="GO" id="GO:0008930">
    <property type="term" value="F:methylthioadenosine nucleosidase activity"/>
    <property type="evidence" value="ECO:0007669"/>
    <property type="project" value="InterPro"/>
</dbReference>
<keyword evidence="8" id="KW-1185">Reference proteome</keyword>
<dbReference type="UniPathway" id="UPA00904">
    <property type="reaction ID" value="UER00871"/>
</dbReference>
<evidence type="ECO:0000313" key="8">
    <source>
        <dbReference type="Proteomes" id="UP000297714"/>
    </source>
</evidence>
<protein>
    <recommendedName>
        <fullName evidence="2">adenosylhomocysteine nucleosidase</fullName>
        <ecNumber evidence="2">3.2.2.9</ecNumber>
    </recommendedName>
</protein>
<keyword evidence="3" id="KW-0028">Amino-acid biosynthesis</keyword>
<evidence type="ECO:0000313" key="7">
    <source>
        <dbReference type="EMBL" id="TGJ75594.1"/>
    </source>
</evidence>
<evidence type="ECO:0000256" key="5">
    <source>
        <dbReference type="ARBA" id="ARBA00023167"/>
    </source>
</evidence>
<name>A0A4Z0XW78_9FIRM</name>
<sequence length="229" mass="23930">MIGIIGAMEIEVENLISVMTDRNSETISGIVFYMGKIENTNCVVAKCGVGKVAAAVCAQTMILKYGTDALINVGVAGGIGKEIHIGDIVVSTGLVQHDMDTTALGDEKGLISGLNLVTIPASKRLSYLVAATAQNIYGKGVHTGIIATGDQFIGDVGTLNKIAEEFGASACEMEGGSIAQVCYMNQIEFVVIRAISDNANEAAKVDFPTFAASSARKSAELIRKVLPNI</sequence>
<dbReference type="AlphaFoldDB" id="A0A4Z0XW78"/>
<dbReference type="SUPFAM" id="SSF53167">
    <property type="entry name" value="Purine and uridine phosphorylases"/>
    <property type="match status" value="1"/>
</dbReference>
<dbReference type="EMBL" id="SRMQ01000014">
    <property type="protein sequence ID" value="TGJ75594.1"/>
    <property type="molecule type" value="Genomic_DNA"/>
</dbReference>
<dbReference type="GO" id="GO:0019284">
    <property type="term" value="P:L-methionine salvage from S-adenosylmethionine"/>
    <property type="evidence" value="ECO:0007669"/>
    <property type="project" value="TreeGrafter"/>
</dbReference>
<dbReference type="GO" id="GO:0009164">
    <property type="term" value="P:nucleoside catabolic process"/>
    <property type="evidence" value="ECO:0007669"/>
    <property type="project" value="InterPro"/>
</dbReference>
<keyword evidence="5" id="KW-0486">Methionine biosynthesis</keyword>
<comment type="pathway">
    <text evidence="1">Amino-acid biosynthesis; L-methionine biosynthesis via salvage pathway; S-methyl-5-thio-alpha-D-ribose 1-phosphate from S-methyl-5'-thioadenosine (hydrolase route): step 1/2.</text>
</comment>
<organism evidence="7 8">
    <name type="scientific">Caproiciproducens galactitolivorans</name>
    <dbReference type="NCBI Taxonomy" id="642589"/>
    <lineage>
        <taxon>Bacteria</taxon>
        <taxon>Bacillati</taxon>
        <taxon>Bacillota</taxon>
        <taxon>Clostridia</taxon>
        <taxon>Eubacteriales</taxon>
        <taxon>Acutalibacteraceae</taxon>
        <taxon>Caproiciproducens</taxon>
    </lineage>
</organism>
<evidence type="ECO:0000256" key="2">
    <source>
        <dbReference type="ARBA" id="ARBA00011974"/>
    </source>
</evidence>
<reference evidence="7 8" key="1">
    <citation type="submission" date="2019-04" db="EMBL/GenBank/DDBJ databases">
        <authorList>
            <person name="Poehlein A."/>
            <person name="Bengelsdorf F.R."/>
            <person name="Duerre P."/>
            <person name="Daniel R."/>
        </authorList>
    </citation>
    <scope>NUCLEOTIDE SEQUENCE [LARGE SCALE GENOMIC DNA]</scope>
    <source>
        <strain evidence="7 8">BS-1</strain>
    </source>
</reference>
<gene>
    <name evidence="7" type="primary">pfs</name>
    <name evidence="7" type="ORF">CAGA_23020</name>
</gene>
<keyword evidence="7" id="KW-0326">Glycosidase</keyword>
<accession>A0A4Z0XW78</accession>
<dbReference type="Gene3D" id="3.40.50.1580">
    <property type="entry name" value="Nucleoside phosphorylase domain"/>
    <property type="match status" value="1"/>
</dbReference>
<dbReference type="GO" id="GO:0005829">
    <property type="term" value="C:cytosol"/>
    <property type="evidence" value="ECO:0007669"/>
    <property type="project" value="TreeGrafter"/>
</dbReference>
<dbReference type="Proteomes" id="UP000297714">
    <property type="component" value="Unassembled WGS sequence"/>
</dbReference>
<evidence type="ECO:0000256" key="1">
    <source>
        <dbReference type="ARBA" id="ARBA00004945"/>
    </source>
</evidence>
<keyword evidence="4 7" id="KW-0378">Hydrolase</keyword>
<dbReference type="InterPro" id="IPR035994">
    <property type="entry name" value="Nucleoside_phosphorylase_sf"/>
</dbReference>
<dbReference type="InterPro" id="IPR010049">
    <property type="entry name" value="MTA_SAH_Nsdase"/>
</dbReference>
<proteinExistence type="predicted"/>
<dbReference type="PANTHER" id="PTHR46832:SF1">
    <property type="entry name" value="5'-METHYLTHIOADENOSINE_S-ADENOSYLHOMOCYSTEINE NUCLEOSIDASE"/>
    <property type="match status" value="1"/>
</dbReference>
<dbReference type="Pfam" id="PF01048">
    <property type="entry name" value="PNP_UDP_1"/>
    <property type="match status" value="1"/>
</dbReference>
<dbReference type="OrthoDB" id="9792278at2"/>
<evidence type="ECO:0000256" key="4">
    <source>
        <dbReference type="ARBA" id="ARBA00022801"/>
    </source>
</evidence>
<dbReference type="CDD" id="cd09008">
    <property type="entry name" value="MTAN"/>
    <property type="match status" value="1"/>
</dbReference>
<dbReference type="NCBIfam" id="TIGR01704">
    <property type="entry name" value="MTA_SAH-Nsdase"/>
    <property type="match status" value="1"/>
</dbReference>
<evidence type="ECO:0000259" key="6">
    <source>
        <dbReference type="Pfam" id="PF01048"/>
    </source>
</evidence>
<dbReference type="PANTHER" id="PTHR46832">
    <property type="entry name" value="5'-METHYLTHIOADENOSINE/S-ADENOSYLHOMOCYSTEINE NUCLEOSIDASE"/>
    <property type="match status" value="1"/>
</dbReference>
<dbReference type="EC" id="3.2.2.9" evidence="2"/>
<dbReference type="GO" id="GO:0019509">
    <property type="term" value="P:L-methionine salvage from methylthioadenosine"/>
    <property type="evidence" value="ECO:0007669"/>
    <property type="project" value="UniProtKB-UniPathway"/>
</dbReference>
<feature type="domain" description="Nucleoside phosphorylase" evidence="6">
    <location>
        <begin position="2"/>
        <end position="226"/>
    </location>
</feature>
<comment type="caution">
    <text evidence="7">The sequence shown here is derived from an EMBL/GenBank/DDBJ whole genome shotgun (WGS) entry which is preliminary data.</text>
</comment>
<dbReference type="RefSeq" id="WP_135660920.1">
    <property type="nucleotide sequence ID" value="NZ_JAJUFJ010000016.1"/>
</dbReference>